<accession>A0A3N0GLE2</accession>
<protein>
    <submittedName>
        <fullName evidence="2">DNA-binding protein</fullName>
    </submittedName>
</protein>
<dbReference type="RefSeq" id="WP_123223897.1">
    <property type="nucleotide sequence ID" value="NZ_RJSF01000041.1"/>
</dbReference>
<evidence type="ECO:0000259" key="1">
    <source>
        <dbReference type="Pfam" id="PF12728"/>
    </source>
</evidence>
<dbReference type="AlphaFoldDB" id="A0A3N0GLE2"/>
<evidence type="ECO:0000313" key="2">
    <source>
        <dbReference type="EMBL" id="RNM13295.1"/>
    </source>
</evidence>
<dbReference type="InterPro" id="IPR041657">
    <property type="entry name" value="HTH_17"/>
</dbReference>
<name>A0A3N0GLE2_9ACTN</name>
<dbReference type="GO" id="GO:0003677">
    <property type="term" value="F:DNA binding"/>
    <property type="evidence" value="ECO:0007669"/>
    <property type="project" value="UniProtKB-KW"/>
</dbReference>
<dbReference type="EMBL" id="RJSF01000041">
    <property type="protein sequence ID" value="RNM13295.1"/>
    <property type="molecule type" value="Genomic_DNA"/>
</dbReference>
<feature type="domain" description="Helix-turn-helix" evidence="1">
    <location>
        <begin position="16"/>
        <end position="60"/>
    </location>
</feature>
<sequence length="69" mass="7489">MVAQALPNTRRRLGKISDGAAILDCDPKTVRRYIAQGLLTGYRVGPRNLRVDLDEVDALARPIPTATAS</sequence>
<reference evidence="2 3" key="1">
    <citation type="submission" date="2018-11" db="EMBL/GenBank/DDBJ databases">
        <authorList>
            <person name="Li F."/>
        </authorList>
    </citation>
    <scope>NUCLEOTIDE SEQUENCE [LARGE SCALE GENOMIC DNA]</scope>
    <source>
        <strain evidence="2 3">Gsoil 818</strain>
    </source>
</reference>
<organism evidence="2 3">
    <name type="scientific">Nocardioides pocheonensis</name>
    <dbReference type="NCBI Taxonomy" id="661485"/>
    <lineage>
        <taxon>Bacteria</taxon>
        <taxon>Bacillati</taxon>
        <taxon>Actinomycetota</taxon>
        <taxon>Actinomycetes</taxon>
        <taxon>Propionibacteriales</taxon>
        <taxon>Nocardioidaceae</taxon>
        <taxon>Nocardioides</taxon>
    </lineage>
</organism>
<dbReference type="SUPFAM" id="SSF46955">
    <property type="entry name" value="Putative DNA-binding domain"/>
    <property type="match status" value="1"/>
</dbReference>
<dbReference type="Proteomes" id="UP000279994">
    <property type="component" value="Unassembled WGS sequence"/>
</dbReference>
<comment type="caution">
    <text evidence="2">The sequence shown here is derived from an EMBL/GenBank/DDBJ whole genome shotgun (WGS) entry which is preliminary data.</text>
</comment>
<gene>
    <name evidence="2" type="ORF">EFL26_15900</name>
</gene>
<keyword evidence="3" id="KW-1185">Reference proteome</keyword>
<proteinExistence type="predicted"/>
<keyword evidence="2" id="KW-0238">DNA-binding</keyword>
<dbReference type="Pfam" id="PF12728">
    <property type="entry name" value="HTH_17"/>
    <property type="match status" value="1"/>
</dbReference>
<evidence type="ECO:0000313" key="3">
    <source>
        <dbReference type="Proteomes" id="UP000279994"/>
    </source>
</evidence>
<dbReference type="OrthoDB" id="4870800at2"/>
<dbReference type="InterPro" id="IPR009061">
    <property type="entry name" value="DNA-bd_dom_put_sf"/>
</dbReference>